<proteinExistence type="predicted"/>
<dbReference type="OrthoDB" id="6783070at2759"/>
<reference evidence="1" key="1">
    <citation type="submission" date="2022-01" db="EMBL/GenBank/DDBJ databases">
        <authorList>
            <person name="King R."/>
        </authorList>
    </citation>
    <scope>NUCLEOTIDE SEQUENCE</scope>
</reference>
<dbReference type="Proteomes" id="UP001152799">
    <property type="component" value="Chromosome 6"/>
</dbReference>
<gene>
    <name evidence="1" type="ORF">CEUTPL_LOCUS10797</name>
</gene>
<name>A0A9N9MUP4_9CUCU</name>
<sequence length="358" mass="40488">MVNENDTENRGNFLGLVHLHGKYDSVLCEHVTMLKMQKKIILSYLSPEIQKEFIHCLGNHVRTKILAEVREAKNELDIQNCRGQAYDNAAVMSGRHSGVQMRIKAVNQNAQFVACTNHSLNLVGVHAASIAVDSVSFFGSMEKVFNYFSSSTHCWKALTGVTGQGFMRLIETQWSSRYEAVSIMKTHYAEILEVLESLAGNTAENAATRSDAGLLLNALQSLSFLAFLGLWSRVLVDNRDVLVNDGFDYAKNICEDLGIEITLRRIRNLKIMAGEKAADAGLTYENRLRQEMFESRDRIIQEIKTRFQQLNELDVKYSFLTPTNLLNPEYKCKVEEEHCDIDVDGNREGEVAQFRCFG</sequence>
<evidence type="ECO:0008006" key="3">
    <source>
        <dbReference type="Google" id="ProtNLM"/>
    </source>
</evidence>
<keyword evidence="2" id="KW-1185">Reference proteome</keyword>
<evidence type="ECO:0000313" key="2">
    <source>
        <dbReference type="Proteomes" id="UP001152799"/>
    </source>
</evidence>
<protein>
    <recommendedName>
        <fullName evidence="3">DUF4371 domain-containing protein</fullName>
    </recommendedName>
</protein>
<dbReference type="PANTHER" id="PTHR45749">
    <property type="match status" value="1"/>
</dbReference>
<organism evidence="1 2">
    <name type="scientific">Ceutorhynchus assimilis</name>
    <name type="common">cabbage seed weevil</name>
    <dbReference type="NCBI Taxonomy" id="467358"/>
    <lineage>
        <taxon>Eukaryota</taxon>
        <taxon>Metazoa</taxon>
        <taxon>Ecdysozoa</taxon>
        <taxon>Arthropoda</taxon>
        <taxon>Hexapoda</taxon>
        <taxon>Insecta</taxon>
        <taxon>Pterygota</taxon>
        <taxon>Neoptera</taxon>
        <taxon>Endopterygota</taxon>
        <taxon>Coleoptera</taxon>
        <taxon>Polyphaga</taxon>
        <taxon>Cucujiformia</taxon>
        <taxon>Curculionidae</taxon>
        <taxon>Ceutorhynchinae</taxon>
        <taxon>Ceutorhynchus</taxon>
    </lineage>
</organism>
<dbReference type="AlphaFoldDB" id="A0A9N9MUP4"/>
<accession>A0A9N9MUP4</accession>
<evidence type="ECO:0000313" key="1">
    <source>
        <dbReference type="EMBL" id="CAG9770343.1"/>
    </source>
</evidence>
<dbReference type="EMBL" id="OU892282">
    <property type="protein sequence ID" value="CAG9770343.1"/>
    <property type="molecule type" value="Genomic_DNA"/>
</dbReference>
<dbReference type="PANTHER" id="PTHR45749:SF21">
    <property type="entry name" value="DUF4371 DOMAIN-CONTAINING PROTEIN"/>
    <property type="match status" value="1"/>
</dbReference>